<dbReference type="Pfam" id="PF13290">
    <property type="entry name" value="CHB_HEX_C_1"/>
    <property type="match status" value="1"/>
</dbReference>
<evidence type="ECO:0000313" key="4">
    <source>
        <dbReference type="Proteomes" id="UP001206878"/>
    </source>
</evidence>
<name>A0AAW5MWP4_9ESCH</name>
<dbReference type="AlphaFoldDB" id="A0AAW5MWP4"/>
<dbReference type="InterPro" id="IPR059177">
    <property type="entry name" value="GH29D-like_dom"/>
</dbReference>
<comment type="caution">
    <text evidence="3">The sequence shown here is derived from an EMBL/GenBank/DDBJ whole genome shotgun (WGS) entry which is preliminary data.</text>
</comment>
<dbReference type="Gene3D" id="2.60.40.10">
    <property type="entry name" value="Immunoglobulins"/>
    <property type="match status" value="1"/>
</dbReference>
<gene>
    <name evidence="3" type="ORF">NVV43_24710</name>
</gene>
<protein>
    <submittedName>
        <fullName evidence="3">Chitobiase/beta-hexosaminidase C-terminal domain-containing protein</fullName>
    </submittedName>
</protein>
<organism evidence="3 4">
    <name type="scientific">Escherichia marmotae</name>
    <dbReference type="NCBI Taxonomy" id="1499973"/>
    <lineage>
        <taxon>Bacteria</taxon>
        <taxon>Pseudomonadati</taxon>
        <taxon>Pseudomonadota</taxon>
        <taxon>Gammaproteobacteria</taxon>
        <taxon>Enterobacterales</taxon>
        <taxon>Enterobacteriaceae</taxon>
        <taxon>Escherichia</taxon>
    </lineage>
</organism>
<dbReference type="InterPro" id="IPR013783">
    <property type="entry name" value="Ig-like_fold"/>
</dbReference>
<sequence>SNSDATIYYTLDGTTPTVNSAKYTAPITINSTTTLKFIAVGSQGNQSDVYTEVYNINTVGNIITVHFKNPSGWGAPYVYYYTSSGQTGPGWPGVKMNSDGNG</sequence>
<proteinExistence type="predicted"/>
<dbReference type="Pfam" id="PF16738">
    <property type="entry name" value="CBM26"/>
    <property type="match status" value="1"/>
</dbReference>
<evidence type="ECO:0000313" key="3">
    <source>
        <dbReference type="EMBL" id="MCR6678723.1"/>
    </source>
</evidence>
<evidence type="ECO:0000259" key="2">
    <source>
        <dbReference type="Pfam" id="PF16738"/>
    </source>
</evidence>
<dbReference type="EMBL" id="JANPXH010000354">
    <property type="protein sequence ID" value="MCR6678723.1"/>
    <property type="molecule type" value="Genomic_DNA"/>
</dbReference>
<feature type="non-terminal residue" evidence="3">
    <location>
        <position position="1"/>
    </location>
</feature>
<accession>A0AAW5MWP4</accession>
<evidence type="ECO:0000259" key="1">
    <source>
        <dbReference type="Pfam" id="PF13290"/>
    </source>
</evidence>
<feature type="domain" description="GH29D-like beta-sandwich" evidence="1">
    <location>
        <begin position="2"/>
        <end position="51"/>
    </location>
</feature>
<feature type="domain" description="Starch-binding module 26" evidence="2">
    <location>
        <begin position="65"/>
        <end position="102"/>
    </location>
</feature>
<dbReference type="InterPro" id="IPR031965">
    <property type="entry name" value="CBM26"/>
</dbReference>
<dbReference type="Proteomes" id="UP001206878">
    <property type="component" value="Unassembled WGS sequence"/>
</dbReference>
<feature type="non-terminal residue" evidence="3">
    <location>
        <position position="102"/>
    </location>
</feature>
<reference evidence="3" key="1">
    <citation type="submission" date="2022-07" db="EMBL/GenBank/DDBJ databases">
        <title>Diversity of ethanolamine utilization by human commensal Escherichia coli.</title>
        <authorList>
            <person name="Jubelin G."/>
        </authorList>
    </citation>
    <scope>NUCLEOTIDE SEQUENCE</scope>
    <source>
        <strain evidence="3">S1</strain>
    </source>
</reference>